<comment type="caution">
    <text evidence="1">The sequence shown here is derived from an EMBL/GenBank/DDBJ whole genome shotgun (WGS) entry which is preliminary data.</text>
</comment>
<keyword evidence="2" id="KW-1185">Reference proteome</keyword>
<evidence type="ECO:0000313" key="1">
    <source>
        <dbReference type="EMBL" id="KAF5787196.1"/>
    </source>
</evidence>
<gene>
    <name evidence="1" type="ORF">HanXRQr2_Chr10g0450051</name>
</gene>
<sequence length="64" mass="7326">MKSFTNSSFVKEVFPFKSSSLKVSKMDFEGIFTFLPCIEELMAAVISPCFSRVAFFQNSLWVSR</sequence>
<name>A0A9K3HZ80_HELAN</name>
<dbReference type="AlphaFoldDB" id="A0A9K3HZ80"/>
<reference evidence="1" key="1">
    <citation type="journal article" date="2017" name="Nature">
        <title>The sunflower genome provides insights into oil metabolism, flowering and Asterid evolution.</title>
        <authorList>
            <person name="Badouin H."/>
            <person name="Gouzy J."/>
            <person name="Grassa C.J."/>
            <person name="Murat F."/>
            <person name="Staton S.E."/>
            <person name="Cottret L."/>
            <person name="Lelandais-Briere C."/>
            <person name="Owens G.L."/>
            <person name="Carrere S."/>
            <person name="Mayjonade B."/>
            <person name="Legrand L."/>
            <person name="Gill N."/>
            <person name="Kane N.C."/>
            <person name="Bowers J.E."/>
            <person name="Hubner S."/>
            <person name="Bellec A."/>
            <person name="Berard A."/>
            <person name="Berges H."/>
            <person name="Blanchet N."/>
            <person name="Boniface M.C."/>
            <person name="Brunel D."/>
            <person name="Catrice O."/>
            <person name="Chaidir N."/>
            <person name="Claudel C."/>
            <person name="Donnadieu C."/>
            <person name="Faraut T."/>
            <person name="Fievet G."/>
            <person name="Helmstetter N."/>
            <person name="King M."/>
            <person name="Knapp S.J."/>
            <person name="Lai Z."/>
            <person name="Le Paslier M.C."/>
            <person name="Lippi Y."/>
            <person name="Lorenzon L."/>
            <person name="Mandel J.R."/>
            <person name="Marage G."/>
            <person name="Marchand G."/>
            <person name="Marquand E."/>
            <person name="Bret-Mestries E."/>
            <person name="Morien E."/>
            <person name="Nambeesan S."/>
            <person name="Nguyen T."/>
            <person name="Pegot-Espagnet P."/>
            <person name="Pouilly N."/>
            <person name="Raftis F."/>
            <person name="Sallet E."/>
            <person name="Schiex T."/>
            <person name="Thomas J."/>
            <person name="Vandecasteele C."/>
            <person name="Vares D."/>
            <person name="Vear F."/>
            <person name="Vautrin S."/>
            <person name="Crespi M."/>
            <person name="Mangin B."/>
            <person name="Burke J.M."/>
            <person name="Salse J."/>
            <person name="Munos S."/>
            <person name="Vincourt P."/>
            <person name="Rieseberg L.H."/>
            <person name="Langlade N.B."/>
        </authorList>
    </citation>
    <scope>NUCLEOTIDE SEQUENCE</scope>
    <source>
        <tissue evidence="1">Leaves</tissue>
    </source>
</reference>
<proteinExistence type="predicted"/>
<reference evidence="1" key="2">
    <citation type="submission" date="2020-06" db="EMBL/GenBank/DDBJ databases">
        <title>Helianthus annuus Genome sequencing and assembly Release 2.</title>
        <authorList>
            <person name="Gouzy J."/>
            <person name="Langlade N."/>
            <person name="Munos S."/>
        </authorList>
    </citation>
    <scope>NUCLEOTIDE SEQUENCE</scope>
    <source>
        <tissue evidence="1">Leaves</tissue>
    </source>
</reference>
<dbReference type="Gramene" id="mRNA:HanXRQr2_Chr10g0450051">
    <property type="protein sequence ID" value="CDS:HanXRQr2_Chr10g0450051.1"/>
    <property type="gene ID" value="HanXRQr2_Chr10g0450051"/>
</dbReference>
<organism evidence="1 2">
    <name type="scientific">Helianthus annuus</name>
    <name type="common">Common sunflower</name>
    <dbReference type="NCBI Taxonomy" id="4232"/>
    <lineage>
        <taxon>Eukaryota</taxon>
        <taxon>Viridiplantae</taxon>
        <taxon>Streptophyta</taxon>
        <taxon>Embryophyta</taxon>
        <taxon>Tracheophyta</taxon>
        <taxon>Spermatophyta</taxon>
        <taxon>Magnoliopsida</taxon>
        <taxon>eudicotyledons</taxon>
        <taxon>Gunneridae</taxon>
        <taxon>Pentapetalae</taxon>
        <taxon>asterids</taxon>
        <taxon>campanulids</taxon>
        <taxon>Asterales</taxon>
        <taxon>Asteraceae</taxon>
        <taxon>Asteroideae</taxon>
        <taxon>Heliantheae alliance</taxon>
        <taxon>Heliantheae</taxon>
        <taxon>Helianthus</taxon>
    </lineage>
</organism>
<protein>
    <submittedName>
        <fullName evidence="1">Uncharacterized protein</fullName>
    </submittedName>
</protein>
<evidence type="ECO:0000313" key="2">
    <source>
        <dbReference type="Proteomes" id="UP000215914"/>
    </source>
</evidence>
<accession>A0A9K3HZ80</accession>
<dbReference type="EMBL" id="MNCJ02000325">
    <property type="protein sequence ID" value="KAF5787196.1"/>
    <property type="molecule type" value="Genomic_DNA"/>
</dbReference>
<dbReference type="Proteomes" id="UP000215914">
    <property type="component" value="Unassembled WGS sequence"/>
</dbReference>